<dbReference type="Proteomes" id="UP000036681">
    <property type="component" value="Unplaced"/>
</dbReference>
<protein>
    <submittedName>
        <fullName evidence="3">DRBM domain-containing protein</fullName>
    </submittedName>
</protein>
<sequence>MANFRNAQLHAAFKRGFVLDGRKDSPKISAGTEKRNTQAEQENLAKMQFAFDEICEEFEPMKWYEVNFEINVSNEERLYKRPDADEQSSDVGNEQPIAKRLTKRRTSRPAKVIKAVLTGVKSNFEINEKMVAALQATDEKNELLFSS</sequence>
<feature type="region of interest" description="Disordered" evidence="1">
    <location>
        <begin position="81"/>
        <end position="108"/>
    </location>
</feature>
<evidence type="ECO:0000313" key="2">
    <source>
        <dbReference type="Proteomes" id="UP000036681"/>
    </source>
</evidence>
<evidence type="ECO:0000313" key="3">
    <source>
        <dbReference type="WBParaSite" id="ALUE_0001022001-mRNA-1"/>
    </source>
</evidence>
<keyword evidence="2" id="KW-1185">Reference proteome</keyword>
<evidence type="ECO:0000256" key="1">
    <source>
        <dbReference type="SAM" id="MobiDB-lite"/>
    </source>
</evidence>
<organism evidence="2 3">
    <name type="scientific">Ascaris lumbricoides</name>
    <name type="common">Giant roundworm</name>
    <dbReference type="NCBI Taxonomy" id="6252"/>
    <lineage>
        <taxon>Eukaryota</taxon>
        <taxon>Metazoa</taxon>
        <taxon>Ecdysozoa</taxon>
        <taxon>Nematoda</taxon>
        <taxon>Chromadorea</taxon>
        <taxon>Rhabditida</taxon>
        <taxon>Spirurina</taxon>
        <taxon>Ascaridomorpha</taxon>
        <taxon>Ascaridoidea</taxon>
        <taxon>Ascarididae</taxon>
        <taxon>Ascaris</taxon>
    </lineage>
</organism>
<name>A0A0M3I1N2_ASCLU</name>
<proteinExistence type="predicted"/>
<dbReference type="AlphaFoldDB" id="A0A0M3I1N2"/>
<dbReference type="WBParaSite" id="ALUE_0001022001-mRNA-1">
    <property type="protein sequence ID" value="ALUE_0001022001-mRNA-1"/>
    <property type="gene ID" value="ALUE_0001022001"/>
</dbReference>
<accession>A0A0M3I1N2</accession>
<reference evidence="3" key="1">
    <citation type="submission" date="2017-02" db="UniProtKB">
        <authorList>
            <consortium name="WormBaseParasite"/>
        </authorList>
    </citation>
    <scope>IDENTIFICATION</scope>
</reference>